<accession>A0ACC4C4J1</accession>
<evidence type="ECO:0000313" key="1">
    <source>
        <dbReference type="EMBL" id="KAL3586132.1"/>
    </source>
</evidence>
<keyword evidence="2" id="KW-1185">Reference proteome</keyword>
<proteinExistence type="predicted"/>
<evidence type="ECO:0000313" key="2">
    <source>
        <dbReference type="Proteomes" id="UP000309997"/>
    </source>
</evidence>
<sequence>MNRKGKRAWQIGCLFNAQPRHSHSPAMKEALCTLLNSWFSRQDTTANDQKTKPLEPLHQPRIRPNNERVVDNLNEVNRVLRWREE</sequence>
<reference evidence="1 2" key="1">
    <citation type="journal article" date="2024" name="Plant Biotechnol. J.">
        <title>Genome and CRISPR/Cas9 system of a widespread forest tree (Populus alba) in the world.</title>
        <authorList>
            <person name="Liu Y.J."/>
            <person name="Jiang P.F."/>
            <person name="Han X.M."/>
            <person name="Li X.Y."/>
            <person name="Wang H.M."/>
            <person name="Wang Y.J."/>
            <person name="Wang X.X."/>
            <person name="Zeng Q.Y."/>
        </authorList>
    </citation>
    <scope>NUCLEOTIDE SEQUENCE [LARGE SCALE GENOMIC DNA]</scope>
    <source>
        <strain evidence="2">cv. PAL-ZL1</strain>
    </source>
</reference>
<name>A0ACC4C4J1_POPAL</name>
<protein>
    <submittedName>
        <fullName evidence="1">Uncharacterized protein</fullName>
    </submittedName>
</protein>
<comment type="caution">
    <text evidence="1">The sequence shown here is derived from an EMBL/GenBank/DDBJ whole genome shotgun (WGS) entry which is preliminary data.</text>
</comment>
<gene>
    <name evidence="1" type="ORF">D5086_012999</name>
</gene>
<dbReference type="EMBL" id="RCHU02000006">
    <property type="protein sequence ID" value="KAL3586132.1"/>
    <property type="molecule type" value="Genomic_DNA"/>
</dbReference>
<dbReference type="Proteomes" id="UP000309997">
    <property type="component" value="Unassembled WGS sequence"/>
</dbReference>
<organism evidence="1 2">
    <name type="scientific">Populus alba</name>
    <name type="common">White poplar</name>
    <dbReference type="NCBI Taxonomy" id="43335"/>
    <lineage>
        <taxon>Eukaryota</taxon>
        <taxon>Viridiplantae</taxon>
        <taxon>Streptophyta</taxon>
        <taxon>Embryophyta</taxon>
        <taxon>Tracheophyta</taxon>
        <taxon>Spermatophyta</taxon>
        <taxon>Magnoliopsida</taxon>
        <taxon>eudicotyledons</taxon>
        <taxon>Gunneridae</taxon>
        <taxon>Pentapetalae</taxon>
        <taxon>rosids</taxon>
        <taxon>fabids</taxon>
        <taxon>Malpighiales</taxon>
        <taxon>Salicaceae</taxon>
        <taxon>Saliceae</taxon>
        <taxon>Populus</taxon>
    </lineage>
</organism>